<dbReference type="PANTHER" id="PTHR22924">
    <property type="entry name" value="LEGHEMOGLOBIN-RELATED"/>
    <property type="match status" value="1"/>
</dbReference>
<keyword evidence="11" id="KW-0539">Nucleus</keyword>
<dbReference type="Proteomes" id="UP001187471">
    <property type="component" value="Unassembled WGS sequence"/>
</dbReference>
<keyword evidence="8 13" id="KW-0479">Metal-binding</keyword>
<dbReference type="GO" id="GO:0020037">
    <property type="term" value="F:heme binding"/>
    <property type="evidence" value="ECO:0007669"/>
    <property type="project" value="InterPro"/>
</dbReference>
<dbReference type="InterPro" id="IPR012292">
    <property type="entry name" value="Globin/Proto"/>
</dbReference>
<accession>A0AA88UBA9</accession>
<dbReference type="PROSITE" id="PS01033">
    <property type="entry name" value="GLOBIN"/>
    <property type="match status" value="1"/>
</dbReference>
<evidence type="ECO:0000256" key="1">
    <source>
        <dbReference type="ARBA" id="ARBA00001970"/>
    </source>
</evidence>
<protein>
    <recommendedName>
        <fullName evidence="15">Globin domain-containing protein</fullName>
    </recommendedName>
</protein>
<dbReference type="InterPro" id="IPR001032">
    <property type="entry name" value="Leghaemoglobin-like"/>
</dbReference>
<dbReference type="InterPro" id="IPR009050">
    <property type="entry name" value="Globin-like_sf"/>
</dbReference>
<keyword evidence="10 13" id="KW-0408">Iron</keyword>
<proteinExistence type="inferred from homology"/>
<comment type="subcellular location">
    <subcellularLocation>
        <location evidence="3">Cytoplasm</location>
    </subcellularLocation>
    <subcellularLocation>
        <location evidence="2">Nucleus</location>
    </subcellularLocation>
</comment>
<evidence type="ECO:0000256" key="13">
    <source>
        <dbReference type="RuleBase" id="RU000625"/>
    </source>
</evidence>
<evidence type="ECO:0000256" key="12">
    <source>
        <dbReference type="ARBA" id="ARBA00048118"/>
    </source>
</evidence>
<dbReference type="InterPro" id="IPR000971">
    <property type="entry name" value="Globin"/>
</dbReference>
<keyword evidence="9" id="KW-0560">Oxidoreductase</keyword>
<dbReference type="GO" id="GO:0016491">
    <property type="term" value="F:oxidoreductase activity"/>
    <property type="evidence" value="ECO:0007669"/>
    <property type="project" value="UniProtKB-KW"/>
</dbReference>
<evidence type="ECO:0000256" key="4">
    <source>
        <dbReference type="ARBA" id="ARBA00007609"/>
    </source>
</evidence>
<comment type="caution">
    <text evidence="16">The sequence shown here is derived from an EMBL/GenBank/DDBJ whole genome shotgun (WGS) entry which is preliminary data.</text>
</comment>
<evidence type="ECO:0000256" key="5">
    <source>
        <dbReference type="ARBA" id="ARBA00011738"/>
    </source>
</evidence>
<keyword evidence="7 13" id="KW-0349">Heme</keyword>
<gene>
    <name evidence="16" type="ORF">RJ640_016461</name>
</gene>
<feature type="domain" description="Globin" evidence="15">
    <location>
        <begin position="64"/>
        <end position="213"/>
    </location>
</feature>
<dbReference type="InterPro" id="IPR019824">
    <property type="entry name" value="Leghaemoglobin_Fe_BS"/>
</dbReference>
<evidence type="ECO:0000256" key="9">
    <source>
        <dbReference type="ARBA" id="ARBA00023002"/>
    </source>
</evidence>
<comment type="similarity">
    <text evidence="4 13">Belongs to the plant globin family.</text>
</comment>
<evidence type="ECO:0000256" key="6">
    <source>
        <dbReference type="ARBA" id="ARBA00022490"/>
    </source>
</evidence>
<evidence type="ECO:0000313" key="17">
    <source>
        <dbReference type="Proteomes" id="UP001187471"/>
    </source>
</evidence>
<dbReference type="PANTHER" id="PTHR22924:SF98">
    <property type="entry name" value="NON-SYMBIOTIC HEMOGLOBIN 3"/>
    <property type="match status" value="1"/>
</dbReference>
<dbReference type="GO" id="GO:0046872">
    <property type="term" value="F:metal ion binding"/>
    <property type="evidence" value="ECO:0007669"/>
    <property type="project" value="UniProtKB-KW"/>
</dbReference>
<dbReference type="SUPFAM" id="SSF46458">
    <property type="entry name" value="Globin-like"/>
    <property type="match status" value="1"/>
</dbReference>
<dbReference type="Gene3D" id="1.10.490.10">
    <property type="entry name" value="Globins"/>
    <property type="match status" value="1"/>
</dbReference>
<evidence type="ECO:0000256" key="11">
    <source>
        <dbReference type="ARBA" id="ARBA00023242"/>
    </source>
</evidence>
<comment type="cofactor">
    <cofactor evidence="1">
        <name>heme b</name>
        <dbReference type="ChEBI" id="CHEBI:60344"/>
    </cofactor>
</comment>
<dbReference type="PRINTS" id="PR00188">
    <property type="entry name" value="PLANTGLOBIN"/>
</dbReference>
<evidence type="ECO:0000256" key="14">
    <source>
        <dbReference type="SAM" id="MobiDB-lite"/>
    </source>
</evidence>
<evidence type="ECO:0000256" key="2">
    <source>
        <dbReference type="ARBA" id="ARBA00004123"/>
    </source>
</evidence>
<feature type="region of interest" description="Disordered" evidence="14">
    <location>
        <begin position="1"/>
        <end position="20"/>
    </location>
</feature>
<keyword evidence="17" id="KW-1185">Reference proteome</keyword>
<dbReference type="Pfam" id="PF00042">
    <property type="entry name" value="Globin"/>
    <property type="match status" value="1"/>
</dbReference>
<reference evidence="16" key="1">
    <citation type="submission" date="2022-12" db="EMBL/GenBank/DDBJ databases">
        <title>Draft genome assemblies for two species of Escallonia (Escalloniales).</title>
        <authorList>
            <person name="Chanderbali A."/>
            <person name="Dervinis C."/>
            <person name="Anghel I."/>
            <person name="Soltis D."/>
            <person name="Soltis P."/>
            <person name="Zapata F."/>
        </authorList>
    </citation>
    <scope>NUCLEOTIDE SEQUENCE</scope>
    <source>
        <strain evidence="16">UCBG92.1500</strain>
        <tissue evidence="16">Leaf</tissue>
    </source>
</reference>
<evidence type="ECO:0000259" key="15">
    <source>
        <dbReference type="PROSITE" id="PS01033"/>
    </source>
</evidence>
<dbReference type="AlphaFoldDB" id="A0AA88UBA9"/>
<evidence type="ECO:0000256" key="7">
    <source>
        <dbReference type="ARBA" id="ARBA00022617"/>
    </source>
</evidence>
<keyword evidence="6" id="KW-0963">Cytoplasm</keyword>
<dbReference type="GO" id="GO:0005634">
    <property type="term" value="C:nucleus"/>
    <property type="evidence" value="ECO:0007669"/>
    <property type="project" value="UniProtKB-SubCell"/>
</dbReference>
<dbReference type="CDD" id="cd14784">
    <property type="entry name" value="class1_nsHb-like"/>
    <property type="match status" value="1"/>
</dbReference>
<evidence type="ECO:0000256" key="8">
    <source>
        <dbReference type="ARBA" id="ARBA00022723"/>
    </source>
</evidence>
<evidence type="ECO:0000256" key="10">
    <source>
        <dbReference type="ARBA" id="ARBA00023004"/>
    </source>
</evidence>
<name>A0AA88UBA9_9ASTE</name>
<comment type="catalytic activity">
    <reaction evidence="12">
        <text>Fe(III)-heme b-[protein] + nitric oxide + H2O = Fe(II)-heme b-[protein] + nitrite + 2 H(+)</text>
        <dbReference type="Rhea" id="RHEA:77711"/>
        <dbReference type="Rhea" id="RHEA-COMP:18975"/>
        <dbReference type="Rhea" id="RHEA-COMP:18976"/>
        <dbReference type="ChEBI" id="CHEBI:15377"/>
        <dbReference type="ChEBI" id="CHEBI:15378"/>
        <dbReference type="ChEBI" id="CHEBI:16301"/>
        <dbReference type="ChEBI" id="CHEBI:16480"/>
        <dbReference type="ChEBI" id="CHEBI:55376"/>
        <dbReference type="ChEBI" id="CHEBI:60344"/>
    </reaction>
    <physiologicalReaction direction="right-to-left" evidence="12">
        <dbReference type="Rhea" id="RHEA:77713"/>
    </physiologicalReaction>
</comment>
<dbReference type="EMBL" id="JAVXUO010001883">
    <property type="protein sequence ID" value="KAK2978359.1"/>
    <property type="molecule type" value="Genomic_DNA"/>
</dbReference>
<dbReference type="GO" id="GO:0019825">
    <property type="term" value="F:oxygen binding"/>
    <property type="evidence" value="ECO:0007669"/>
    <property type="project" value="InterPro"/>
</dbReference>
<feature type="non-terminal residue" evidence="16">
    <location>
        <position position="1"/>
    </location>
</feature>
<evidence type="ECO:0000313" key="16">
    <source>
        <dbReference type="EMBL" id="KAK2978359.1"/>
    </source>
</evidence>
<comment type="subunit">
    <text evidence="5">Homodimer.</text>
</comment>
<dbReference type="GO" id="GO:0005737">
    <property type="term" value="C:cytoplasm"/>
    <property type="evidence" value="ECO:0007669"/>
    <property type="project" value="UniProtKB-SubCell"/>
</dbReference>
<dbReference type="PROSITE" id="PS00208">
    <property type="entry name" value="PLANT_GLOBIN"/>
    <property type="match status" value="1"/>
</dbReference>
<organism evidence="16 17">
    <name type="scientific">Escallonia rubra</name>
    <dbReference type="NCBI Taxonomy" id="112253"/>
    <lineage>
        <taxon>Eukaryota</taxon>
        <taxon>Viridiplantae</taxon>
        <taxon>Streptophyta</taxon>
        <taxon>Embryophyta</taxon>
        <taxon>Tracheophyta</taxon>
        <taxon>Spermatophyta</taxon>
        <taxon>Magnoliopsida</taxon>
        <taxon>eudicotyledons</taxon>
        <taxon>Gunneridae</taxon>
        <taxon>Pentapetalae</taxon>
        <taxon>asterids</taxon>
        <taxon>campanulids</taxon>
        <taxon>Escalloniales</taxon>
        <taxon>Escalloniaceae</taxon>
        <taxon>Escallonia</taxon>
    </lineage>
</organism>
<sequence length="214" mass="23694">TKSTHSPFRSISAEGNSGSGFSNLRSTELSWVRRDGSGCGLVCRIPRIITSVENKGRTSLQVTAFTEEQEALVVKSWSSMKKNAGELGLKFFLRVFEIAPSAKNLFSFLKDSDVPLEQNPKLKPHAVTVFVMTCESAVQLRKVGKASVKESSLIDLGATHFKYGVADEHFEVTKYALLETIKEAVPEMWSSEMKNAWGEAYDQLVAAIKKEMKP</sequence>
<evidence type="ECO:0000256" key="3">
    <source>
        <dbReference type="ARBA" id="ARBA00004496"/>
    </source>
</evidence>